<feature type="transmembrane region" description="Helical" evidence="7">
    <location>
        <begin position="241"/>
        <end position="261"/>
    </location>
</feature>
<organism evidence="9 10">
    <name type="scientific">Sporanaerobacter acetigenes DSM 13106</name>
    <dbReference type="NCBI Taxonomy" id="1123281"/>
    <lineage>
        <taxon>Bacteria</taxon>
        <taxon>Bacillati</taxon>
        <taxon>Bacillota</taxon>
        <taxon>Tissierellia</taxon>
        <taxon>Tissierellales</taxon>
        <taxon>Sporanaerobacteraceae</taxon>
        <taxon>Sporanaerobacter</taxon>
    </lineage>
</organism>
<name>A0A1M5WL55_9FIRM</name>
<dbReference type="PANTHER" id="PTHR43124:SF3">
    <property type="entry name" value="CHLORAMPHENICOL EFFLUX PUMP RV0191"/>
    <property type="match status" value="1"/>
</dbReference>
<evidence type="ECO:0000256" key="3">
    <source>
        <dbReference type="ARBA" id="ARBA00022475"/>
    </source>
</evidence>
<dbReference type="SUPFAM" id="SSF103473">
    <property type="entry name" value="MFS general substrate transporter"/>
    <property type="match status" value="1"/>
</dbReference>
<feature type="transmembrane region" description="Helical" evidence="7">
    <location>
        <begin position="129"/>
        <end position="148"/>
    </location>
</feature>
<evidence type="ECO:0000313" key="10">
    <source>
        <dbReference type="Proteomes" id="UP000184389"/>
    </source>
</evidence>
<protein>
    <submittedName>
        <fullName evidence="9">Predicted arabinose efflux permease, MFS family</fullName>
    </submittedName>
</protein>
<evidence type="ECO:0000256" key="5">
    <source>
        <dbReference type="ARBA" id="ARBA00022989"/>
    </source>
</evidence>
<reference evidence="9 10" key="1">
    <citation type="submission" date="2016-11" db="EMBL/GenBank/DDBJ databases">
        <authorList>
            <person name="Jaros S."/>
            <person name="Januszkiewicz K."/>
            <person name="Wedrychowicz H."/>
        </authorList>
    </citation>
    <scope>NUCLEOTIDE SEQUENCE [LARGE SCALE GENOMIC DNA]</scope>
    <source>
        <strain evidence="9 10">DSM 13106</strain>
    </source>
</reference>
<feature type="transmembrane region" description="Helical" evidence="7">
    <location>
        <begin position="273"/>
        <end position="289"/>
    </location>
</feature>
<evidence type="ECO:0000256" key="7">
    <source>
        <dbReference type="SAM" id="Phobius"/>
    </source>
</evidence>
<feature type="domain" description="Major facilitator superfamily (MFS) profile" evidence="8">
    <location>
        <begin position="6"/>
        <end position="377"/>
    </location>
</feature>
<keyword evidence="3" id="KW-1003">Cell membrane</keyword>
<dbReference type="GO" id="GO:0022857">
    <property type="term" value="F:transmembrane transporter activity"/>
    <property type="evidence" value="ECO:0007669"/>
    <property type="project" value="InterPro"/>
</dbReference>
<evidence type="ECO:0000259" key="8">
    <source>
        <dbReference type="PROSITE" id="PS50850"/>
    </source>
</evidence>
<dbReference type="Pfam" id="PF07690">
    <property type="entry name" value="MFS_1"/>
    <property type="match status" value="1"/>
</dbReference>
<dbReference type="InterPro" id="IPR036259">
    <property type="entry name" value="MFS_trans_sf"/>
</dbReference>
<dbReference type="InterPro" id="IPR020846">
    <property type="entry name" value="MFS_dom"/>
</dbReference>
<feature type="transmembrane region" description="Helical" evidence="7">
    <location>
        <begin position="71"/>
        <end position="90"/>
    </location>
</feature>
<sequence length="381" mass="42125">MDLFLIFLTGFLIHIIISMEFNLISAIAPYLANFFNIKASSVITLNLGFSIVGLLIPLLGTWADKYGKKKYIFTSLIFFVLGAFISGISHSPSVFAIGRTFIGIGYFSLNASVISYISDFVPYEKRGKASGILRIAFGLALLTSPLYATFMIETFDNLKGIYIPFAIVGIICLFLLIKLPESEKVNNEKIDSNDVLNILKNPVGLKLLIIQFLTVTAPFTIYSYLGIWLSKDFSLSQLQIGYVYTAAACGTVLGITMSTFAADKIGKQKFTKIFYTIMILALSLIPYSKSLYLTIALIFTFAFGLDGGWTAYQAICTEIYPEKRTTFMTLLFFTNAMMITLFTLIGPLLYNLGGYKLIASIASVSGIVALFLFFNVSKSLD</sequence>
<dbReference type="STRING" id="1123281.SAMN02745180_01288"/>
<keyword evidence="10" id="KW-1185">Reference proteome</keyword>
<dbReference type="PANTHER" id="PTHR43124">
    <property type="entry name" value="PURINE EFFLUX PUMP PBUE"/>
    <property type="match status" value="1"/>
</dbReference>
<evidence type="ECO:0000313" key="9">
    <source>
        <dbReference type="EMBL" id="SHH88178.1"/>
    </source>
</evidence>
<evidence type="ECO:0000256" key="1">
    <source>
        <dbReference type="ARBA" id="ARBA00004651"/>
    </source>
</evidence>
<accession>A0A1M5WL55</accession>
<dbReference type="AlphaFoldDB" id="A0A1M5WL55"/>
<evidence type="ECO:0000256" key="4">
    <source>
        <dbReference type="ARBA" id="ARBA00022692"/>
    </source>
</evidence>
<dbReference type="GO" id="GO:0005886">
    <property type="term" value="C:plasma membrane"/>
    <property type="evidence" value="ECO:0007669"/>
    <property type="project" value="UniProtKB-SubCell"/>
</dbReference>
<dbReference type="RefSeq" id="WP_072743973.1">
    <property type="nucleotide sequence ID" value="NZ_FQXR01000005.1"/>
</dbReference>
<feature type="transmembrane region" description="Helical" evidence="7">
    <location>
        <begin position="327"/>
        <end position="349"/>
    </location>
</feature>
<dbReference type="PROSITE" id="PS50850">
    <property type="entry name" value="MFS"/>
    <property type="match status" value="1"/>
</dbReference>
<feature type="transmembrane region" description="Helical" evidence="7">
    <location>
        <begin position="96"/>
        <end position="117"/>
    </location>
</feature>
<dbReference type="OrthoDB" id="102502at2"/>
<keyword evidence="2" id="KW-0813">Transport</keyword>
<feature type="transmembrane region" description="Helical" evidence="7">
    <location>
        <begin position="42"/>
        <end position="59"/>
    </location>
</feature>
<dbReference type="EMBL" id="FQXR01000005">
    <property type="protein sequence ID" value="SHH88178.1"/>
    <property type="molecule type" value="Genomic_DNA"/>
</dbReference>
<evidence type="ECO:0000256" key="2">
    <source>
        <dbReference type="ARBA" id="ARBA00022448"/>
    </source>
</evidence>
<comment type="subcellular location">
    <subcellularLocation>
        <location evidence="1">Cell membrane</location>
        <topology evidence="1">Multi-pass membrane protein</topology>
    </subcellularLocation>
</comment>
<feature type="transmembrane region" description="Helical" evidence="7">
    <location>
        <begin position="355"/>
        <end position="376"/>
    </location>
</feature>
<gene>
    <name evidence="9" type="ORF">SAMN02745180_01288</name>
</gene>
<dbReference type="InterPro" id="IPR050189">
    <property type="entry name" value="MFS_Efflux_Transporters"/>
</dbReference>
<dbReference type="InterPro" id="IPR011701">
    <property type="entry name" value="MFS"/>
</dbReference>
<keyword evidence="6 7" id="KW-0472">Membrane</keyword>
<dbReference type="Proteomes" id="UP000184389">
    <property type="component" value="Unassembled WGS sequence"/>
</dbReference>
<keyword evidence="5 7" id="KW-1133">Transmembrane helix</keyword>
<keyword evidence="4 7" id="KW-0812">Transmembrane</keyword>
<evidence type="ECO:0000256" key="6">
    <source>
        <dbReference type="ARBA" id="ARBA00023136"/>
    </source>
</evidence>
<dbReference type="Gene3D" id="1.20.1250.20">
    <property type="entry name" value="MFS general substrate transporter like domains"/>
    <property type="match status" value="2"/>
</dbReference>
<feature type="transmembrane region" description="Helical" evidence="7">
    <location>
        <begin position="160"/>
        <end position="179"/>
    </location>
</feature>
<proteinExistence type="predicted"/>
<feature type="transmembrane region" description="Helical" evidence="7">
    <location>
        <begin position="207"/>
        <end position="229"/>
    </location>
</feature>